<reference evidence="3 4" key="1">
    <citation type="journal article" date="2023" name="G3 (Bethesda)">
        <title>A chromosome-level genome assembly of Zasmidium syzygii isolated from banana leaves.</title>
        <authorList>
            <person name="van Westerhoven A.C."/>
            <person name="Mehrabi R."/>
            <person name="Talebi R."/>
            <person name="Steentjes M.B.F."/>
            <person name="Corcolon B."/>
            <person name="Chong P.A."/>
            <person name="Kema G.H.J."/>
            <person name="Seidl M.F."/>
        </authorList>
    </citation>
    <scope>NUCLEOTIDE SEQUENCE [LARGE SCALE GENOMIC DNA]</scope>
    <source>
        <strain evidence="3 4">P124</strain>
    </source>
</reference>
<organism evidence="3 4">
    <name type="scientific">Zasmidium cellare</name>
    <name type="common">Wine cellar mold</name>
    <name type="synonym">Racodium cellare</name>
    <dbReference type="NCBI Taxonomy" id="395010"/>
    <lineage>
        <taxon>Eukaryota</taxon>
        <taxon>Fungi</taxon>
        <taxon>Dikarya</taxon>
        <taxon>Ascomycota</taxon>
        <taxon>Pezizomycotina</taxon>
        <taxon>Dothideomycetes</taxon>
        <taxon>Dothideomycetidae</taxon>
        <taxon>Mycosphaerellales</taxon>
        <taxon>Mycosphaerellaceae</taxon>
        <taxon>Zasmidium</taxon>
    </lineage>
</organism>
<proteinExistence type="predicted"/>
<dbReference type="Proteomes" id="UP001305779">
    <property type="component" value="Unassembled WGS sequence"/>
</dbReference>
<evidence type="ECO:0000313" key="4">
    <source>
        <dbReference type="Proteomes" id="UP001305779"/>
    </source>
</evidence>
<accession>A0ABR0E873</accession>
<keyword evidence="4" id="KW-1185">Reference proteome</keyword>
<dbReference type="CDD" id="cd02440">
    <property type="entry name" value="AdoMet_MTases"/>
    <property type="match status" value="1"/>
</dbReference>
<gene>
    <name evidence="3" type="ORF">PRZ48_011862</name>
</gene>
<feature type="region of interest" description="Disordered" evidence="1">
    <location>
        <begin position="1"/>
        <end position="37"/>
    </location>
</feature>
<dbReference type="InterPro" id="IPR041698">
    <property type="entry name" value="Methyltransf_25"/>
</dbReference>
<dbReference type="InterPro" id="IPR029063">
    <property type="entry name" value="SAM-dependent_MTases_sf"/>
</dbReference>
<dbReference type="SUPFAM" id="SSF53335">
    <property type="entry name" value="S-adenosyl-L-methionine-dependent methyltransferases"/>
    <property type="match status" value="1"/>
</dbReference>
<sequence length="406" mass="45551">MENLVARAATGSSATSLPPPSQSKMQRTLSEQQNHDLLSNPFELRHGRRYLRDVPYPLPCDLAETQRQNLRTLLMISVFGGAVCSPKWDNEPPKRVLEVGCGSGYWSAMCHDHFAAKGFHDIEFVGMDIAPLAPNLNKQGVKWKFVQHDVRKTPWPFDDGEFDMVMMKDLSLLLTIGQTSEKILLDSIRLVREGVWDSDSALRSLMPDTPPPPSKNLKVQEIAEETATFAVGPGHPFVPAQNKFIHKASQWITEALDRRKLHSIPCVRIAQVMLQETDLIEHGQRRVAIPLGELRWERKASQQKRPLSNGHDSPMSTGSRDQGLKNGDYALTPEQAALRQTALMTFLQMIESMEPILKEASGKNAEEWSHWWANMMSSLLDPTKGGLTGECLELGAWWGTKIAVEE</sequence>
<feature type="domain" description="Methyltransferase" evidence="2">
    <location>
        <begin position="96"/>
        <end position="173"/>
    </location>
</feature>
<feature type="region of interest" description="Disordered" evidence="1">
    <location>
        <begin position="299"/>
        <end position="327"/>
    </location>
</feature>
<protein>
    <recommendedName>
        <fullName evidence="2">Methyltransferase domain-containing protein</fullName>
    </recommendedName>
</protein>
<comment type="caution">
    <text evidence="3">The sequence shown here is derived from an EMBL/GenBank/DDBJ whole genome shotgun (WGS) entry which is preliminary data.</text>
</comment>
<dbReference type="Gene3D" id="3.40.50.150">
    <property type="entry name" value="Vaccinia Virus protein VP39"/>
    <property type="match status" value="1"/>
</dbReference>
<dbReference type="EMBL" id="JAXOVC010000009">
    <property type="protein sequence ID" value="KAK4497411.1"/>
    <property type="molecule type" value="Genomic_DNA"/>
</dbReference>
<feature type="compositionally biased region" description="Polar residues" evidence="1">
    <location>
        <begin position="303"/>
        <end position="320"/>
    </location>
</feature>
<evidence type="ECO:0000313" key="3">
    <source>
        <dbReference type="EMBL" id="KAK4497411.1"/>
    </source>
</evidence>
<evidence type="ECO:0000256" key="1">
    <source>
        <dbReference type="SAM" id="MobiDB-lite"/>
    </source>
</evidence>
<evidence type="ECO:0000259" key="2">
    <source>
        <dbReference type="Pfam" id="PF13649"/>
    </source>
</evidence>
<dbReference type="Pfam" id="PF13649">
    <property type="entry name" value="Methyltransf_25"/>
    <property type="match status" value="1"/>
</dbReference>
<name>A0ABR0E873_ZASCE</name>
<feature type="compositionally biased region" description="Polar residues" evidence="1">
    <location>
        <begin position="10"/>
        <end position="37"/>
    </location>
</feature>